<evidence type="ECO:0000313" key="3">
    <source>
        <dbReference type="EMBL" id="AXJ00356.1"/>
    </source>
</evidence>
<dbReference type="InterPro" id="IPR018649">
    <property type="entry name" value="SHOCT"/>
</dbReference>
<protein>
    <submittedName>
        <fullName evidence="3">Uncharacterized membrane protein YhaH, DUF805 family</fullName>
    </submittedName>
</protein>
<dbReference type="Pfam" id="PF09851">
    <property type="entry name" value="SHOCT"/>
    <property type="match status" value="1"/>
</dbReference>
<organism evidence="3 4">
    <name type="scientific">Cyclonatronum proteinivorum</name>
    <dbReference type="NCBI Taxonomy" id="1457365"/>
    <lineage>
        <taxon>Bacteria</taxon>
        <taxon>Pseudomonadati</taxon>
        <taxon>Balneolota</taxon>
        <taxon>Balneolia</taxon>
        <taxon>Balneolales</taxon>
        <taxon>Cyclonatronaceae</taxon>
        <taxon>Cyclonatronum</taxon>
    </lineage>
</organism>
<dbReference type="OrthoDB" id="9812349at2"/>
<dbReference type="KEGG" id="cprv:CYPRO_1091"/>
<dbReference type="PANTHER" id="PTHR34980:SF3">
    <property type="entry name" value="BLR8105 PROTEIN"/>
    <property type="match status" value="1"/>
</dbReference>
<dbReference type="Proteomes" id="UP000254808">
    <property type="component" value="Chromosome"/>
</dbReference>
<feature type="transmembrane region" description="Helical" evidence="1">
    <location>
        <begin position="66"/>
        <end position="83"/>
    </location>
</feature>
<feature type="domain" description="SHOCT" evidence="2">
    <location>
        <begin position="200"/>
        <end position="225"/>
    </location>
</feature>
<keyword evidence="1" id="KW-1133">Transmembrane helix</keyword>
<gene>
    <name evidence="3" type="ORF">CYPRO_1091</name>
</gene>
<dbReference type="EMBL" id="CP027806">
    <property type="protein sequence ID" value="AXJ00356.1"/>
    <property type="molecule type" value="Genomic_DNA"/>
</dbReference>
<accession>A0A345UIQ4</accession>
<dbReference type="AlphaFoldDB" id="A0A345UIQ4"/>
<dbReference type="InterPro" id="IPR008523">
    <property type="entry name" value="DUF805"/>
</dbReference>
<keyword evidence="1" id="KW-0812">Transmembrane</keyword>
<name>A0A345UIQ4_9BACT</name>
<dbReference type="GO" id="GO:0005886">
    <property type="term" value="C:plasma membrane"/>
    <property type="evidence" value="ECO:0007669"/>
    <property type="project" value="TreeGrafter"/>
</dbReference>
<feature type="transmembrane region" description="Helical" evidence="1">
    <location>
        <begin position="125"/>
        <end position="145"/>
    </location>
</feature>
<keyword evidence="1" id="KW-0472">Membrane</keyword>
<reference evidence="3 4" key="1">
    <citation type="submission" date="2018-03" db="EMBL/GenBank/DDBJ databases">
        <title>Phenotypic and genomic properties of Cyclonatronum proteinivorum gen. nov., sp. nov., a haloalkaliphilic bacteroidete from soda lakes possessing Na+-translocating rhodopsin.</title>
        <authorList>
            <person name="Toshchakov S.V."/>
            <person name="Korzhenkov A."/>
            <person name="Samarov N.I."/>
            <person name="Kublanov I.V."/>
            <person name="Muntyan M.S."/>
            <person name="Sorokin D.Y."/>
        </authorList>
    </citation>
    <scope>NUCLEOTIDE SEQUENCE [LARGE SCALE GENOMIC DNA]</scope>
    <source>
        <strain evidence="3 4">Omega</strain>
    </source>
</reference>
<sequence>MAKGLKECPKCGEVMHKAYPRCVTCNHNFLSKSYSGSLNIIEKGNNLHIVEDDFFSTDGRIRRSTYFIRSLLLAIPNLFFAFPSDTGLYQYPGIIIFFLLIIIGLGIVSMIQGVKRLHDMNLEGVFVFLLLVPIVNLFFYIFMLIKDSYPGKNEFGEDPKKSERITNREFIKPSFSKNKPNRENEQSLTHDYKITDLEYLEKLANLKERGVISEEEFKSKKQKILGL</sequence>
<proteinExistence type="predicted"/>
<dbReference type="Pfam" id="PF05656">
    <property type="entry name" value="DUF805"/>
    <property type="match status" value="1"/>
</dbReference>
<evidence type="ECO:0000259" key="2">
    <source>
        <dbReference type="Pfam" id="PF09851"/>
    </source>
</evidence>
<feature type="transmembrane region" description="Helical" evidence="1">
    <location>
        <begin position="89"/>
        <end position="113"/>
    </location>
</feature>
<keyword evidence="4" id="KW-1185">Reference proteome</keyword>
<evidence type="ECO:0000256" key="1">
    <source>
        <dbReference type="SAM" id="Phobius"/>
    </source>
</evidence>
<evidence type="ECO:0000313" key="4">
    <source>
        <dbReference type="Proteomes" id="UP000254808"/>
    </source>
</evidence>
<dbReference type="RefSeq" id="WP_114985713.1">
    <property type="nucleotide sequence ID" value="NZ_CP027806.1"/>
</dbReference>
<dbReference type="PANTHER" id="PTHR34980">
    <property type="entry name" value="INNER MEMBRANE PROTEIN-RELATED-RELATED"/>
    <property type="match status" value="1"/>
</dbReference>